<feature type="compositionally biased region" description="Polar residues" evidence="5">
    <location>
        <begin position="727"/>
        <end position="736"/>
    </location>
</feature>
<dbReference type="GO" id="GO:0030117">
    <property type="term" value="C:membrane coat"/>
    <property type="evidence" value="ECO:0007669"/>
    <property type="project" value="InterPro"/>
</dbReference>
<evidence type="ECO:0000259" key="6">
    <source>
        <dbReference type="Pfam" id="PF01602"/>
    </source>
</evidence>
<dbReference type="SUPFAM" id="SSF48371">
    <property type="entry name" value="ARM repeat"/>
    <property type="match status" value="1"/>
</dbReference>
<evidence type="ECO:0000256" key="2">
    <source>
        <dbReference type="ARBA" id="ARBA00022448"/>
    </source>
</evidence>
<dbReference type="GO" id="GO:0016192">
    <property type="term" value="P:vesicle-mediated transport"/>
    <property type="evidence" value="ECO:0007669"/>
    <property type="project" value="InterPro"/>
</dbReference>
<dbReference type="Pfam" id="PF01602">
    <property type="entry name" value="Adaptin_N"/>
    <property type="match status" value="1"/>
</dbReference>
<name>A0A8H5BDU2_9AGAR</name>
<dbReference type="Proteomes" id="UP000567179">
    <property type="component" value="Unassembled WGS sequence"/>
</dbReference>
<feature type="compositionally biased region" description="Low complexity" evidence="5">
    <location>
        <begin position="619"/>
        <end position="628"/>
    </location>
</feature>
<feature type="region of interest" description="Disordered" evidence="5">
    <location>
        <begin position="718"/>
        <end position="742"/>
    </location>
</feature>
<keyword evidence="8" id="KW-1185">Reference proteome</keyword>
<gene>
    <name evidence="7" type="ORF">D9619_001522</name>
</gene>
<dbReference type="GO" id="GO:0012505">
    <property type="term" value="C:endomembrane system"/>
    <property type="evidence" value="ECO:0007669"/>
    <property type="project" value="UniProtKB-SubCell"/>
</dbReference>
<reference evidence="7 8" key="1">
    <citation type="journal article" date="2020" name="ISME J.">
        <title>Uncovering the hidden diversity of litter-decomposition mechanisms in mushroom-forming fungi.</title>
        <authorList>
            <person name="Floudas D."/>
            <person name="Bentzer J."/>
            <person name="Ahren D."/>
            <person name="Johansson T."/>
            <person name="Persson P."/>
            <person name="Tunlid A."/>
        </authorList>
    </citation>
    <scope>NUCLEOTIDE SEQUENCE [LARGE SCALE GENOMIC DNA]</scope>
    <source>
        <strain evidence="7 8">CBS 101986</strain>
    </source>
</reference>
<dbReference type="Gene3D" id="1.25.10.10">
    <property type="entry name" value="Leucine-rich Repeat Variant"/>
    <property type="match status" value="1"/>
</dbReference>
<sequence>MDVPFRSSGAVSRAHYALVRKIESANTVESADQDIFLEINSLHAQLSHPRLSLEKCKECLVILLYCANLVTSGYLRDNAFDFAFHHAINLAESGKKVEDKRIGYLFCSEVMPLNHEMRLMLINTLRKDLESDDDAHICLALDNLIASPTEDVIPAVQSRLHDLLSHDIPYIRRRALLAFRSLSRFNEDLMHRIHEKIIFSLEDPDDSVVQATLVIAGELHNNGNIRAAINKLFRTEATPPYSDQPILLPILWCLTKHALDSSNVPILYNILQELSTAAKPLSSRNAVILAIFQILSQCELATLLATEKSKKTSAVQLIRYLLSSYKPNDLYTFLSCLQCIDASLWAGTTTNYPPALDAPEFERIMQLLAFPDEDIRKKVLRIVKCVDASILDSHVSSMMQNIPKEAEAVDNSIPLLRILETRLIQCEDDGGEYARQVLEMLRQVDEAASSVQILKGIIQVILTDIRRPQNPEFLPSCGTSFVTVLSESEIPLGPTALVIATALATEFCDIIPTSPTSLLSALATRLKTCPSAVQEPCIIAMLRLRANCNEVPPNVIQTMESMSTTSRKLIRFRCTQFLEFIDNRALLERVVRDALTPSLPDFLISLQRYTTEAPRSFAPTPQLTTLPTPRIPASPSKLRYDAYAPSEALPSLRKKTVGSSSRVDSQSRSPAVTGMSSESFEMDELQLHNPRTTTQSETVIHSKSSIEATRPDLISLESPFGDHDETTGAQRATHTQLGLGEV</sequence>
<proteinExistence type="predicted"/>
<feature type="compositionally biased region" description="Low complexity" evidence="5">
    <location>
        <begin position="659"/>
        <end position="669"/>
    </location>
</feature>
<keyword evidence="3" id="KW-0653">Protein transport</keyword>
<dbReference type="AlphaFoldDB" id="A0A8H5BDU2"/>
<feature type="region of interest" description="Disordered" evidence="5">
    <location>
        <begin position="651"/>
        <end position="678"/>
    </location>
</feature>
<dbReference type="EMBL" id="JAACJJ010000028">
    <property type="protein sequence ID" value="KAF5321369.1"/>
    <property type="molecule type" value="Genomic_DNA"/>
</dbReference>
<dbReference type="InterPro" id="IPR050840">
    <property type="entry name" value="Adaptor_Complx_Large_Subunit"/>
</dbReference>
<protein>
    <recommendedName>
        <fullName evidence="6">Clathrin/coatomer adaptor adaptin-like N-terminal domain-containing protein</fullName>
    </recommendedName>
</protein>
<dbReference type="PANTHER" id="PTHR22780">
    <property type="entry name" value="ADAPTIN, ALPHA/GAMMA/EPSILON"/>
    <property type="match status" value="1"/>
</dbReference>
<evidence type="ECO:0000256" key="4">
    <source>
        <dbReference type="ARBA" id="ARBA00023136"/>
    </source>
</evidence>
<evidence type="ECO:0000313" key="8">
    <source>
        <dbReference type="Proteomes" id="UP000567179"/>
    </source>
</evidence>
<dbReference type="InterPro" id="IPR016024">
    <property type="entry name" value="ARM-type_fold"/>
</dbReference>
<evidence type="ECO:0000256" key="5">
    <source>
        <dbReference type="SAM" id="MobiDB-lite"/>
    </source>
</evidence>
<organism evidence="7 8">
    <name type="scientific">Psilocybe cf. subviscida</name>
    <dbReference type="NCBI Taxonomy" id="2480587"/>
    <lineage>
        <taxon>Eukaryota</taxon>
        <taxon>Fungi</taxon>
        <taxon>Dikarya</taxon>
        <taxon>Basidiomycota</taxon>
        <taxon>Agaricomycotina</taxon>
        <taxon>Agaricomycetes</taxon>
        <taxon>Agaricomycetidae</taxon>
        <taxon>Agaricales</taxon>
        <taxon>Agaricineae</taxon>
        <taxon>Strophariaceae</taxon>
        <taxon>Psilocybe</taxon>
    </lineage>
</organism>
<evidence type="ECO:0000256" key="1">
    <source>
        <dbReference type="ARBA" id="ARBA00004308"/>
    </source>
</evidence>
<accession>A0A8H5BDU2</accession>
<comment type="subcellular location">
    <subcellularLocation>
        <location evidence="1">Endomembrane system</location>
    </subcellularLocation>
</comment>
<keyword evidence="2" id="KW-0813">Transport</keyword>
<comment type="caution">
    <text evidence="7">The sequence shown here is derived from an EMBL/GenBank/DDBJ whole genome shotgun (WGS) entry which is preliminary data.</text>
</comment>
<dbReference type="InterPro" id="IPR011989">
    <property type="entry name" value="ARM-like"/>
</dbReference>
<evidence type="ECO:0000313" key="7">
    <source>
        <dbReference type="EMBL" id="KAF5321369.1"/>
    </source>
</evidence>
<dbReference type="OrthoDB" id="29308at2759"/>
<feature type="domain" description="Clathrin/coatomer adaptor adaptin-like N-terminal" evidence="6">
    <location>
        <begin position="74"/>
        <end position="583"/>
    </location>
</feature>
<feature type="region of interest" description="Disordered" evidence="5">
    <location>
        <begin position="616"/>
        <end position="636"/>
    </location>
</feature>
<keyword evidence="4" id="KW-0472">Membrane</keyword>
<dbReference type="GO" id="GO:0006886">
    <property type="term" value="P:intracellular protein transport"/>
    <property type="evidence" value="ECO:0007669"/>
    <property type="project" value="InterPro"/>
</dbReference>
<evidence type="ECO:0000256" key="3">
    <source>
        <dbReference type="ARBA" id="ARBA00022927"/>
    </source>
</evidence>
<dbReference type="InterPro" id="IPR002553">
    <property type="entry name" value="Clathrin/coatomer_adapt-like_N"/>
</dbReference>